<evidence type="ECO:0000256" key="2">
    <source>
        <dbReference type="ARBA" id="ARBA00022448"/>
    </source>
</evidence>
<feature type="transmembrane region" description="Helical" evidence="9">
    <location>
        <begin position="86"/>
        <end position="105"/>
    </location>
</feature>
<evidence type="ECO:0000313" key="11">
    <source>
        <dbReference type="EMBL" id="RIH75013.1"/>
    </source>
</evidence>
<organism evidence="11 12">
    <name type="scientific">Meiothermus taiwanensis</name>
    <dbReference type="NCBI Taxonomy" id="172827"/>
    <lineage>
        <taxon>Bacteria</taxon>
        <taxon>Thermotogati</taxon>
        <taxon>Deinococcota</taxon>
        <taxon>Deinococci</taxon>
        <taxon>Thermales</taxon>
        <taxon>Thermaceae</taxon>
        <taxon>Meiothermus</taxon>
    </lineage>
</organism>
<evidence type="ECO:0000256" key="4">
    <source>
        <dbReference type="ARBA" id="ARBA00022692"/>
    </source>
</evidence>
<feature type="transmembrane region" description="Helical" evidence="9">
    <location>
        <begin position="290"/>
        <end position="312"/>
    </location>
</feature>
<evidence type="ECO:0000256" key="5">
    <source>
        <dbReference type="ARBA" id="ARBA00022741"/>
    </source>
</evidence>
<dbReference type="PANTHER" id="PTHR45772">
    <property type="entry name" value="CONSERVED COMPONENT OF ABC TRANSPORTER FOR NATURAL AMINO ACIDS-RELATED"/>
    <property type="match status" value="1"/>
</dbReference>
<proteinExistence type="predicted"/>
<accession>A0A399DUA8</accession>
<dbReference type="SUPFAM" id="SSF52540">
    <property type="entry name" value="P-loop containing nucleoside triphosphate hydrolases"/>
    <property type="match status" value="1"/>
</dbReference>
<dbReference type="InterPro" id="IPR003439">
    <property type="entry name" value="ABC_transporter-like_ATP-bd"/>
</dbReference>
<feature type="domain" description="ABC transporter" evidence="10">
    <location>
        <begin position="343"/>
        <end position="588"/>
    </location>
</feature>
<dbReference type="Pfam" id="PF02653">
    <property type="entry name" value="BPD_transp_2"/>
    <property type="match status" value="1"/>
</dbReference>
<keyword evidence="4 9" id="KW-0812">Transmembrane</keyword>
<evidence type="ECO:0000256" key="6">
    <source>
        <dbReference type="ARBA" id="ARBA00022840"/>
    </source>
</evidence>
<dbReference type="InterPro" id="IPR003593">
    <property type="entry name" value="AAA+_ATPase"/>
</dbReference>
<dbReference type="SMART" id="SM00382">
    <property type="entry name" value="AAA"/>
    <property type="match status" value="1"/>
</dbReference>
<evidence type="ECO:0000313" key="12">
    <source>
        <dbReference type="Proteomes" id="UP000266089"/>
    </source>
</evidence>
<comment type="caution">
    <text evidence="11">The sequence shown here is derived from an EMBL/GenBank/DDBJ whole genome shotgun (WGS) entry which is preliminary data.</text>
</comment>
<dbReference type="EMBL" id="QWKX01000083">
    <property type="protein sequence ID" value="RIH75013.1"/>
    <property type="molecule type" value="Genomic_DNA"/>
</dbReference>
<dbReference type="InterPro" id="IPR001851">
    <property type="entry name" value="ABC_transp_permease"/>
</dbReference>
<reference evidence="11 12" key="1">
    <citation type="submission" date="2018-08" db="EMBL/GenBank/DDBJ databases">
        <title>Meiothermus cateniformans JCM 15151 genome sequencing project.</title>
        <authorList>
            <person name="Da Costa M.S."/>
            <person name="Albuquerque L."/>
            <person name="Raposo P."/>
            <person name="Froufe H.J.C."/>
            <person name="Barroso C.S."/>
            <person name="Egas C."/>
        </authorList>
    </citation>
    <scope>NUCLEOTIDE SEQUENCE [LARGE SCALE GENOMIC DNA]</scope>
    <source>
        <strain evidence="11 12">JCM 15151</strain>
    </source>
</reference>
<dbReference type="InterPro" id="IPR032823">
    <property type="entry name" value="BCA_ABC_TP_C"/>
</dbReference>
<dbReference type="InterPro" id="IPR051120">
    <property type="entry name" value="ABC_AA/LPS_Transport"/>
</dbReference>
<dbReference type="InterPro" id="IPR027417">
    <property type="entry name" value="P-loop_NTPase"/>
</dbReference>
<feature type="transmembrane region" description="Helical" evidence="9">
    <location>
        <begin position="246"/>
        <end position="270"/>
    </location>
</feature>
<feature type="transmembrane region" description="Helical" evidence="9">
    <location>
        <begin position="61"/>
        <end position="80"/>
    </location>
</feature>
<keyword evidence="6 11" id="KW-0067">ATP-binding</keyword>
<sequence>MKLQLSPITLAAVGMLLLLPLLLPPSSFYLTVGNYIAFGALVALGLYLLTGLSGMTSFGQAAFMGLAAYTSALLTIGQGFSPWLTLPLGVLAAVVGAVVLGGITARLKGHYLPLSTIAWCMALYIVMGSWIGLTGGHTGLRGIPSVSVFGWSLNDSRSYFYLAWFFVLLGTWTAWNLTNSRIGRAMRASKGDAVAAASFGVNPAVLKLQVFVLSAIYAGVAGWLYVHYQKFINPTPFSLEASIKYLIAAVAGGVGSIPGVILGSGLVTGLEEILKGLLPRIFGRTGNYEIIAYGLILVLILMFAPKGLWPFLERYLPKARPQNPSGRGLPGRLASGKPGEVLLEVDNLSKSFGGLLAVNGISFQLRRGEILALIGPNGAGKSTCFNMITSVYAPSQGTVRFKGQPIAGRMPYEVHRLGIARTFQHPHLFPEMTVLENAALGTYARTRRGLLASMLGFNRAEEAAALAEAYRALERVGLAHLAHQKADGLAIGQLRLLEIARALASGPEVLLLDEPAAGLRAGEKRQFAALIRKLVNEGVTVLLVDHDMDLVMGLVDRVVVMHYGEKLAEGTPAEVQRNPRVIEAYLGEAA</sequence>
<evidence type="ECO:0000259" key="10">
    <source>
        <dbReference type="PROSITE" id="PS50893"/>
    </source>
</evidence>
<dbReference type="Pfam" id="PF12399">
    <property type="entry name" value="BCA_ABC_TP_C"/>
    <property type="match status" value="1"/>
</dbReference>
<evidence type="ECO:0000256" key="8">
    <source>
        <dbReference type="ARBA" id="ARBA00023136"/>
    </source>
</evidence>
<dbReference type="CDD" id="cd06581">
    <property type="entry name" value="TM_PBP1_LivM_like"/>
    <property type="match status" value="1"/>
</dbReference>
<feature type="transmembrane region" description="Helical" evidence="9">
    <location>
        <begin position="7"/>
        <end position="23"/>
    </location>
</feature>
<comment type="subcellular location">
    <subcellularLocation>
        <location evidence="1">Cell membrane</location>
        <topology evidence="1">Multi-pass membrane protein</topology>
    </subcellularLocation>
</comment>
<feature type="transmembrane region" description="Helical" evidence="9">
    <location>
        <begin position="158"/>
        <end position="177"/>
    </location>
</feature>
<name>A0A399DUA8_9DEIN</name>
<evidence type="ECO:0000256" key="9">
    <source>
        <dbReference type="SAM" id="Phobius"/>
    </source>
</evidence>
<dbReference type="RefSeq" id="WP_051349819.1">
    <property type="nucleotide sequence ID" value="NZ_JBHSXZ010000009.1"/>
</dbReference>
<dbReference type="CDD" id="cd03219">
    <property type="entry name" value="ABC_Mj1267_LivG_branched"/>
    <property type="match status" value="1"/>
</dbReference>
<dbReference type="PANTHER" id="PTHR45772:SF2">
    <property type="entry name" value="ABC TRANSPORTER ATP-BINDING PROTEIN"/>
    <property type="match status" value="1"/>
</dbReference>
<keyword evidence="7 9" id="KW-1133">Transmembrane helix</keyword>
<dbReference type="GO" id="GO:0015658">
    <property type="term" value="F:branched-chain amino acid transmembrane transporter activity"/>
    <property type="evidence" value="ECO:0007669"/>
    <property type="project" value="InterPro"/>
</dbReference>
<dbReference type="GO" id="GO:0016887">
    <property type="term" value="F:ATP hydrolysis activity"/>
    <property type="evidence" value="ECO:0007669"/>
    <property type="project" value="InterPro"/>
</dbReference>
<dbReference type="Proteomes" id="UP000266089">
    <property type="component" value="Unassembled WGS sequence"/>
</dbReference>
<dbReference type="AlphaFoldDB" id="A0A399DUA8"/>
<dbReference type="OrthoDB" id="34082at2"/>
<dbReference type="PROSITE" id="PS50893">
    <property type="entry name" value="ABC_TRANSPORTER_2"/>
    <property type="match status" value="1"/>
</dbReference>
<keyword evidence="5" id="KW-0547">Nucleotide-binding</keyword>
<keyword evidence="8 9" id="KW-0472">Membrane</keyword>
<evidence type="ECO:0000256" key="3">
    <source>
        <dbReference type="ARBA" id="ARBA00022475"/>
    </source>
</evidence>
<keyword evidence="3" id="KW-1003">Cell membrane</keyword>
<dbReference type="Gene3D" id="3.40.50.300">
    <property type="entry name" value="P-loop containing nucleotide triphosphate hydrolases"/>
    <property type="match status" value="1"/>
</dbReference>
<feature type="transmembrane region" description="Helical" evidence="9">
    <location>
        <begin position="208"/>
        <end position="226"/>
    </location>
</feature>
<dbReference type="Pfam" id="PF00005">
    <property type="entry name" value="ABC_tran"/>
    <property type="match status" value="1"/>
</dbReference>
<dbReference type="GO" id="GO:0005886">
    <property type="term" value="C:plasma membrane"/>
    <property type="evidence" value="ECO:0007669"/>
    <property type="project" value="UniProtKB-SubCell"/>
</dbReference>
<keyword evidence="2" id="KW-0813">Transport</keyword>
<feature type="transmembrane region" description="Helical" evidence="9">
    <location>
        <begin position="117"/>
        <end position="138"/>
    </location>
</feature>
<protein>
    <submittedName>
        <fullName evidence="11">Arginine transport ATP-binding protein ArtM</fullName>
    </submittedName>
</protein>
<dbReference type="FunFam" id="3.40.50.300:FF:000421">
    <property type="entry name" value="Branched-chain amino acid ABC transporter ATP-binding protein"/>
    <property type="match status" value="1"/>
</dbReference>
<evidence type="ECO:0000256" key="1">
    <source>
        <dbReference type="ARBA" id="ARBA00004651"/>
    </source>
</evidence>
<dbReference type="GO" id="GO:0005524">
    <property type="term" value="F:ATP binding"/>
    <property type="evidence" value="ECO:0007669"/>
    <property type="project" value="UniProtKB-KW"/>
</dbReference>
<evidence type="ECO:0000256" key="7">
    <source>
        <dbReference type="ARBA" id="ARBA00022989"/>
    </source>
</evidence>
<dbReference type="InterPro" id="IPR043428">
    <property type="entry name" value="LivM-like"/>
</dbReference>
<feature type="transmembrane region" description="Helical" evidence="9">
    <location>
        <begin position="29"/>
        <end position="49"/>
    </location>
</feature>
<gene>
    <name evidence="11" type="primary">artM_2</name>
    <name evidence="11" type="ORF">Mcate_02440</name>
</gene>